<dbReference type="EMBL" id="BPQH01000021">
    <property type="protein sequence ID" value="GJD52755.1"/>
    <property type="molecule type" value="Genomic_DNA"/>
</dbReference>
<gene>
    <name evidence="8" type="primary">nicT</name>
    <name evidence="8" type="ORF">OPKNFCMD_5522</name>
</gene>
<proteinExistence type="predicted"/>
<comment type="subcellular location">
    <subcellularLocation>
        <location evidence="1">Membrane</location>
        <topology evidence="1">Multi-pass membrane protein</topology>
    </subcellularLocation>
</comment>
<dbReference type="RefSeq" id="WP_128561263.1">
    <property type="nucleotide sequence ID" value="NZ_BPQH01000021.1"/>
</dbReference>
<feature type="transmembrane region" description="Helical" evidence="6">
    <location>
        <begin position="374"/>
        <end position="396"/>
    </location>
</feature>
<feature type="transmembrane region" description="Helical" evidence="6">
    <location>
        <begin position="186"/>
        <end position="208"/>
    </location>
</feature>
<sequence>MSATAAVAALPAQTVRDAAYRKATARIVPILILAFLAAYLDRVNVGFAKLQMAADLKFSDAVYGAGAGIFFLGYFLFELPSNLILHRVGARTWLARIMITWGVISALTMLVQTPWQFYAVRFALGLAEAGFMPGVIYYLGAWFPADRRGRVVGLFFIGLGVAGFVGGPVSGAILGTLSGALGYAGWQWLFVLEALPSIVVGVALYLVLQDRVEDAAWLTADEKALIRADVERERAGKPALSLRDALTNRYLILMTGIFFVCNLCLYGLNFWLPTLIVNMGVKDPVTVGLMSALPSLCAIGSMVLVSRSSDRTRERRWHLAALYLTGAAGLVLSVVWQHDPVLGLLALCVATAGIMAIPPLFWNLPTAMLSGVAAAGGLAVLNSFANLSGFFGPAIIGWTSQATGKTEFSILFLAAALILAAGLIFLIPAKLVNR</sequence>
<evidence type="ECO:0000259" key="7">
    <source>
        <dbReference type="PROSITE" id="PS50850"/>
    </source>
</evidence>
<dbReference type="InterPro" id="IPR020846">
    <property type="entry name" value="MFS_dom"/>
</dbReference>
<keyword evidence="3 6" id="KW-0812">Transmembrane</keyword>
<evidence type="ECO:0000256" key="1">
    <source>
        <dbReference type="ARBA" id="ARBA00004141"/>
    </source>
</evidence>
<dbReference type="CDD" id="cd17319">
    <property type="entry name" value="MFS_ExuT_GudP_like"/>
    <property type="match status" value="1"/>
</dbReference>
<dbReference type="Gene3D" id="1.20.1250.20">
    <property type="entry name" value="MFS general substrate transporter like domains"/>
    <property type="match status" value="2"/>
</dbReference>
<reference evidence="8" key="2">
    <citation type="submission" date="2021-08" db="EMBL/GenBank/DDBJ databases">
        <authorList>
            <person name="Tani A."/>
            <person name="Ola A."/>
            <person name="Ogura Y."/>
            <person name="Katsura K."/>
            <person name="Hayashi T."/>
        </authorList>
    </citation>
    <scope>NUCLEOTIDE SEQUENCE</scope>
    <source>
        <strain evidence="8">KCTC 52305</strain>
    </source>
</reference>
<dbReference type="PROSITE" id="PS50850">
    <property type="entry name" value="MFS"/>
    <property type="match status" value="1"/>
</dbReference>
<reference evidence="8" key="1">
    <citation type="journal article" date="2021" name="Front. Microbiol.">
        <title>Comprehensive Comparative Genomics and Phenotyping of Methylobacterium Species.</title>
        <authorList>
            <person name="Alessa O."/>
            <person name="Ogura Y."/>
            <person name="Fujitani Y."/>
            <person name="Takami H."/>
            <person name="Hayashi T."/>
            <person name="Sahin N."/>
            <person name="Tani A."/>
        </authorList>
    </citation>
    <scope>NUCLEOTIDE SEQUENCE</scope>
    <source>
        <strain evidence="8">KCTC 52305</strain>
    </source>
</reference>
<dbReference type="InterPro" id="IPR011701">
    <property type="entry name" value="MFS"/>
</dbReference>
<protein>
    <submittedName>
        <fullName evidence="8">Metabolite transport protein NicT</fullName>
    </submittedName>
</protein>
<evidence type="ECO:0000256" key="3">
    <source>
        <dbReference type="ARBA" id="ARBA00022692"/>
    </source>
</evidence>
<feature type="transmembrane region" description="Helical" evidence="6">
    <location>
        <begin position="317"/>
        <end position="336"/>
    </location>
</feature>
<feature type="domain" description="Major facilitator superfamily (MFS) profile" evidence="7">
    <location>
        <begin position="27"/>
        <end position="432"/>
    </location>
</feature>
<dbReference type="PANTHER" id="PTHR43791">
    <property type="entry name" value="PERMEASE-RELATED"/>
    <property type="match status" value="1"/>
</dbReference>
<organism evidence="8 9">
    <name type="scientific">Methylobacterium crusticola</name>
    <dbReference type="NCBI Taxonomy" id="1697972"/>
    <lineage>
        <taxon>Bacteria</taxon>
        <taxon>Pseudomonadati</taxon>
        <taxon>Pseudomonadota</taxon>
        <taxon>Alphaproteobacteria</taxon>
        <taxon>Hyphomicrobiales</taxon>
        <taxon>Methylobacteriaceae</taxon>
        <taxon>Methylobacterium</taxon>
    </lineage>
</organism>
<evidence type="ECO:0000256" key="4">
    <source>
        <dbReference type="ARBA" id="ARBA00022989"/>
    </source>
</evidence>
<feature type="transmembrane region" description="Helical" evidence="6">
    <location>
        <begin position="284"/>
        <end position="305"/>
    </location>
</feature>
<evidence type="ECO:0000256" key="6">
    <source>
        <dbReference type="SAM" id="Phobius"/>
    </source>
</evidence>
<feature type="transmembrane region" description="Helical" evidence="6">
    <location>
        <begin position="93"/>
        <end position="112"/>
    </location>
</feature>
<dbReference type="SUPFAM" id="SSF103473">
    <property type="entry name" value="MFS general substrate transporter"/>
    <property type="match status" value="1"/>
</dbReference>
<feature type="transmembrane region" description="Helical" evidence="6">
    <location>
        <begin position="250"/>
        <end position="272"/>
    </location>
</feature>
<feature type="transmembrane region" description="Helical" evidence="6">
    <location>
        <begin position="23"/>
        <end position="41"/>
    </location>
</feature>
<evidence type="ECO:0000256" key="5">
    <source>
        <dbReference type="ARBA" id="ARBA00023136"/>
    </source>
</evidence>
<name>A0ABQ4R4Y1_9HYPH</name>
<keyword evidence="2" id="KW-0813">Transport</keyword>
<comment type="caution">
    <text evidence="8">The sequence shown here is derived from an EMBL/GenBank/DDBJ whole genome shotgun (WGS) entry which is preliminary data.</text>
</comment>
<feature type="transmembrane region" description="Helical" evidence="6">
    <location>
        <begin position="408"/>
        <end position="429"/>
    </location>
</feature>
<dbReference type="PANTHER" id="PTHR43791:SF36">
    <property type="entry name" value="TRANSPORTER, PUTATIVE (AFU_ORTHOLOGUE AFUA_6G08340)-RELATED"/>
    <property type="match status" value="1"/>
</dbReference>
<keyword evidence="9" id="KW-1185">Reference proteome</keyword>
<feature type="transmembrane region" description="Helical" evidence="6">
    <location>
        <begin position="118"/>
        <end position="139"/>
    </location>
</feature>
<keyword evidence="4 6" id="KW-1133">Transmembrane helix</keyword>
<dbReference type="Pfam" id="PF07690">
    <property type="entry name" value="MFS_1"/>
    <property type="match status" value="1"/>
</dbReference>
<evidence type="ECO:0000313" key="8">
    <source>
        <dbReference type="EMBL" id="GJD52755.1"/>
    </source>
</evidence>
<evidence type="ECO:0000313" key="9">
    <source>
        <dbReference type="Proteomes" id="UP001055167"/>
    </source>
</evidence>
<feature type="transmembrane region" description="Helical" evidence="6">
    <location>
        <begin position="151"/>
        <end position="174"/>
    </location>
</feature>
<accession>A0ABQ4R4Y1</accession>
<keyword evidence="5 6" id="KW-0472">Membrane</keyword>
<dbReference type="InterPro" id="IPR036259">
    <property type="entry name" value="MFS_trans_sf"/>
</dbReference>
<feature type="transmembrane region" description="Helical" evidence="6">
    <location>
        <begin position="342"/>
        <end position="362"/>
    </location>
</feature>
<feature type="transmembrane region" description="Helical" evidence="6">
    <location>
        <begin position="61"/>
        <end position="81"/>
    </location>
</feature>
<dbReference type="Proteomes" id="UP001055167">
    <property type="component" value="Unassembled WGS sequence"/>
</dbReference>
<evidence type="ECO:0000256" key="2">
    <source>
        <dbReference type="ARBA" id="ARBA00022448"/>
    </source>
</evidence>